<dbReference type="Pfam" id="PF13581">
    <property type="entry name" value="HATPase_c_2"/>
    <property type="match status" value="1"/>
</dbReference>
<keyword evidence="3" id="KW-0547">Nucleotide-binding</keyword>
<dbReference type="EMBL" id="JANFNG010000023">
    <property type="protein sequence ID" value="MCQ4083610.1"/>
    <property type="molecule type" value="Genomic_DNA"/>
</dbReference>
<sequence>MITHHHTRQCSLELEALPHRIGQVRRIVSAKLRYWDLHPLIDATLLGITELLANVHQHAQPDKRCSVEMVFSSGRLTVSVTDNDPRPPRLGSPIEPLATSGRGLAMVAAVSESWGTRPSSANGSGKAVWFTLSAPVVPPAAAPAEAAVPAALTIKRRRTRPQAIAVSLA</sequence>
<evidence type="ECO:0000256" key="1">
    <source>
        <dbReference type="ARBA" id="ARBA00022527"/>
    </source>
</evidence>
<dbReference type="Proteomes" id="UP001057702">
    <property type="component" value="Unassembled WGS sequence"/>
</dbReference>
<keyword evidence="3" id="KW-0067">ATP-binding</keyword>
<dbReference type="InterPro" id="IPR036890">
    <property type="entry name" value="HATPase_C_sf"/>
</dbReference>
<protein>
    <submittedName>
        <fullName evidence="3">ATP-binding protein</fullName>
    </submittedName>
</protein>
<accession>A0ABT1Q0Z1</accession>
<dbReference type="GO" id="GO:0005524">
    <property type="term" value="F:ATP binding"/>
    <property type="evidence" value="ECO:0007669"/>
    <property type="project" value="UniProtKB-KW"/>
</dbReference>
<dbReference type="InterPro" id="IPR003594">
    <property type="entry name" value="HATPase_dom"/>
</dbReference>
<keyword evidence="1" id="KW-0418">Kinase</keyword>
<dbReference type="InterPro" id="IPR050267">
    <property type="entry name" value="Anti-sigma-factor_SerPK"/>
</dbReference>
<organism evidence="3 4">
    <name type="scientific">Streptomyces humicola</name>
    <dbReference type="NCBI Taxonomy" id="2953240"/>
    <lineage>
        <taxon>Bacteria</taxon>
        <taxon>Bacillati</taxon>
        <taxon>Actinomycetota</taxon>
        <taxon>Actinomycetes</taxon>
        <taxon>Kitasatosporales</taxon>
        <taxon>Streptomycetaceae</taxon>
        <taxon>Streptomyces</taxon>
    </lineage>
</organism>
<evidence type="ECO:0000259" key="2">
    <source>
        <dbReference type="Pfam" id="PF13581"/>
    </source>
</evidence>
<dbReference type="PANTHER" id="PTHR35526:SF3">
    <property type="entry name" value="ANTI-SIGMA-F FACTOR RSBW"/>
    <property type="match status" value="1"/>
</dbReference>
<feature type="domain" description="Histidine kinase/HSP90-like ATPase" evidence="2">
    <location>
        <begin position="15"/>
        <end position="130"/>
    </location>
</feature>
<dbReference type="CDD" id="cd16936">
    <property type="entry name" value="HATPase_RsbW-like"/>
    <property type="match status" value="1"/>
</dbReference>
<comment type="caution">
    <text evidence="3">The sequence shown here is derived from an EMBL/GenBank/DDBJ whole genome shotgun (WGS) entry which is preliminary data.</text>
</comment>
<gene>
    <name evidence="3" type="ORF">NGB36_24170</name>
</gene>
<evidence type="ECO:0000313" key="4">
    <source>
        <dbReference type="Proteomes" id="UP001057702"/>
    </source>
</evidence>
<keyword evidence="1" id="KW-0808">Transferase</keyword>
<reference evidence="3" key="1">
    <citation type="submission" date="2022-06" db="EMBL/GenBank/DDBJ databases">
        <title>Draft genome sequence of Streptomyces sp. RB6PN25 isolated from peat swamp forest in Thailand.</title>
        <authorList>
            <person name="Duangmal K."/>
            <person name="Klaysubun C."/>
        </authorList>
    </citation>
    <scope>NUCLEOTIDE SEQUENCE</scope>
    <source>
        <strain evidence="3">RB6PN25</strain>
    </source>
</reference>
<keyword evidence="1" id="KW-0723">Serine/threonine-protein kinase</keyword>
<dbReference type="Gene3D" id="3.30.565.10">
    <property type="entry name" value="Histidine kinase-like ATPase, C-terminal domain"/>
    <property type="match status" value="1"/>
</dbReference>
<proteinExistence type="predicted"/>
<dbReference type="PANTHER" id="PTHR35526">
    <property type="entry name" value="ANTI-SIGMA-F FACTOR RSBW-RELATED"/>
    <property type="match status" value="1"/>
</dbReference>
<keyword evidence="4" id="KW-1185">Reference proteome</keyword>
<name>A0ABT1Q0Z1_9ACTN</name>
<evidence type="ECO:0000313" key="3">
    <source>
        <dbReference type="EMBL" id="MCQ4083610.1"/>
    </source>
</evidence>
<dbReference type="SUPFAM" id="SSF55874">
    <property type="entry name" value="ATPase domain of HSP90 chaperone/DNA topoisomerase II/histidine kinase"/>
    <property type="match status" value="1"/>
</dbReference>